<feature type="compositionally biased region" description="Low complexity" evidence="1">
    <location>
        <begin position="69"/>
        <end position="81"/>
    </location>
</feature>
<dbReference type="EMBL" id="CADCTW010000134">
    <property type="protein sequence ID" value="CAA9338123.1"/>
    <property type="molecule type" value="Genomic_DNA"/>
</dbReference>
<accession>A0A6J4LQL4</accession>
<name>A0A6J4LQL4_9BACT</name>
<feature type="region of interest" description="Disordered" evidence="1">
    <location>
        <begin position="219"/>
        <end position="308"/>
    </location>
</feature>
<feature type="non-terminal residue" evidence="2">
    <location>
        <position position="1"/>
    </location>
</feature>
<sequence length="308" mass="31711">VHGPSRARVAVSPGPRRPAHGGGGFLVLRDDGAGEGGGAHPPQPGDRAGAGCRDAGAEHGAGAPRRPFAVGSARPAGAAGAAGGVRLRGALLLLLVAGAPPAGRGQPHPVHQPRLHRHPGRVGAARADGAAGGAVRGRQPGRRGAGGAPRLAAGRRPVGGEPARRRGGAGRRHVQRRGLRHRPTHPGREPAGHRLLPVARHRPRHPPHHAAAVGVAHAGGVGGARRHRDHHPDRPGQHDAGPPAGARRPRHRRRLPAGRLRRRVGDRLLRRAPGRLDGLRRSPGPGQHRRAGPRQARRRGGGGGGRGL</sequence>
<protein>
    <submittedName>
        <fullName evidence="2">Permease of the drug/metabolite transporter (DMT) superfamily</fullName>
    </submittedName>
</protein>
<feature type="compositionally biased region" description="Basic residues" evidence="1">
    <location>
        <begin position="287"/>
        <end position="300"/>
    </location>
</feature>
<feature type="region of interest" description="Disordered" evidence="1">
    <location>
        <begin position="124"/>
        <end position="193"/>
    </location>
</feature>
<feature type="region of interest" description="Disordered" evidence="1">
    <location>
        <begin position="1"/>
        <end position="81"/>
    </location>
</feature>
<reference evidence="2" key="1">
    <citation type="submission" date="2020-02" db="EMBL/GenBank/DDBJ databases">
        <authorList>
            <person name="Meier V. D."/>
        </authorList>
    </citation>
    <scope>NUCLEOTIDE SEQUENCE</scope>
    <source>
        <strain evidence="2">AVDCRST_MAG68</strain>
    </source>
</reference>
<proteinExistence type="predicted"/>
<feature type="compositionally biased region" description="Basic residues" evidence="1">
    <location>
        <begin position="247"/>
        <end position="262"/>
    </location>
</feature>
<feature type="compositionally biased region" description="Low complexity" evidence="1">
    <location>
        <begin position="148"/>
        <end position="161"/>
    </location>
</feature>
<organism evidence="2">
    <name type="scientific">uncultured Gemmatimonadota bacterium</name>
    <dbReference type="NCBI Taxonomy" id="203437"/>
    <lineage>
        <taxon>Bacteria</taxon>
        <taxon>Pseudomonadati</taxon>
        <taxon>Gemmatimonadota</taxon>
        <taxon>environmental samples</taxon>
    </lineage>
</organism>
<feature type="compositionally biased region" description="Basic residues" evidence="1">
    <location>
        <begin position="165"/>
        <end position="185"/>
    </location>
</feature>
<feature type="non-terminal residue" evidence="2">
    <location>
        <position position="308"/>
    </location>
</feature>
<feature type="compositionally biased region" description="Low complexity" evidence="1">
    <location>
        <begin position="45"/>
        <end position="54"/>
    </location>
</feature>
<evidence type="ECO:0000256" key="1">
    <source>
        <dbReference type="SAM" id="MobiDB-lite"/>
    </source>
</evidence>
<evidence type="ECO:0000313" key="2">
    <source>
        <dbReference type="EMBL" id="CAA9338123.1"/>
    </source>
</evidence>
<dbReference type="AlphaFoldDB" id="A0A6J4LQL4"/>
<gene>
    <name evidence="2" type="ORF">AVDCRST_MAG68-2885</name>
</gene>